<dbReference type="RefSeq" id="XP_022250946.1">
    <property type="nucleotide sequence ID" value="XM_022395238.1"/>
</dbReference>
<dbReference type="Gene3D" id="3.30.710.10">
    <property type="entry name" value="Potassium Channel Kv1.1, Chain A"/>
    <property type="match status" value="1"/>
</dbReference>
<dbReference type="Pfam" id="PF00651">
    <property type="entry name" value="BTB"/>
    <property type="match status" value="1"/>
</dbReference>
<dbReference type="PROSITE" id="PS50097">
    <property type="entry name" value="BTB"/>
    <property type="match status" value="1"/>
</dbReference>
<feature type="domain" description="C2H2-type" evidence="13">
    <location>
        <begin position="866"/>
        <end position="888"/>
    </location>
</feature>
<evidence type="ECO:0000256" key="2">
    <source>
        <dbReference type="ARBA" id="ARBA00022723"/>
    </source>
</evidence>
<feature type="region of interest" description="Disordered" evidence="11">
    <location>
        <begin position="827"/>
        <end position="858"/>
    </location>
</feature>
<dbReference type="PROSITE" id="PS00028">
    <property type="entry name" value="ZINC_FINGER_C2H2_1"/>
    <property type="match status" value="1"/>
</dbReference>
<evidence type="ECO:0000313" key="14">
    <source>
        <dbReference type="Proteomes" id="UP000694941"/>
    </source>
</evidence>
<feature type="domain" description="BTB" evidence="12">
    <location>
        <begin position="12"/>
        <end position="84"/>
    </location>
</feature>
<keyword evidence="3" id="KW-0677">Repeat</keyword>
<dbReference type="PANTHER" id="PTHR46105">
    <property type="entry name" value="AGAP004733-PA"/>
    <property type="match status" value="1"/>
</dbReference>
<reference evidence="15 16" key="1">
    <citation type="submission" date="2025-05" db="UniProtKB">
        <authorList>
            <consortium name="RefSeq"/>
        </authorList>
    </citation>
    <scope>IDENTIFICATION</scope>
    <source>
        <tissue evidence="15 16">Muscle</tissue>
    </source>
</reference>
<dbReference type="InterPro" id="IPR011049">
    <property type="entry name" value="Serralysin-like_metalloprot_C"/>
</dbReference>
<evidence type="ECO:0000256" key="5">
    <source>
        <dbReference type="ARBA" id="ARBA00022833"/>
    </source>
</evidence>
<evidence type="ECO:0000256" key="11">
    <source>
        <dbReference type="SAM" id="MobiDB-lite"/>
    </source>
</evidence>
<name>A0ABM1T4Z0_LIMPO</name>
<keyword evidence="9" id="KW-0539">Nucleus</keyword>
<feature type="compositionally biased region" description="Low complexity" evidence="11">
    <location>
        <begin position="761"/>
        <end position="773"/>
    </location>
</feature>
<dbReference type="InterPro" id="IPR011333">
    <property type="entry name" value="SKP1/BTB/POZ_sf"/>
</dbReference>
<comment type="subcellular location">
    <subcellularLocation>
        <location evidence="1">Nucleus</location>
    </subcellularLocation>
</comment>
<keyword evidence="5" id="KW-0862">Zinc</keyword>
<feature type="region of interest" description="Disordered" evidence="11">
    <location>
        <begin position="427"/>
        <end position="594"/>
    </location>
</feature>
<dbReference type="SUPFAM" id="SSF101967">
    <property type="entry name" value="Adhesin YadA, collagen-binding domain"/>
    <property type="match status" value="2"/>
</dbReference>
<gene>
    <name evidence="15 16" type="primary">LOC111087696</name>
</gene>
<evidence type="ECO:0000259" key="12">
    <source>
        <dbReference type="PROSITE" id="PS50097"/>
    </source>
</evidence>
<feature type="compositionally biased region" description="Polar residues" evidence="11">
    <location>
        <begin position="774"/>
        <end position="785"/>
    </location>
</feature>
<keyword evidence="4 10" id="KW-0863">Zinc-finger</keyword>
<feature type="compositionally biased region" description="Polar residues" evidence="11">
    <location>
        <begin position="740"/>
        <end position="760"/>
    </location>
</feature>
<keyword evidence="7" id="KW-0238">DNA-binding</keyword>
<proteinExistence type="predicted"/>
<sequence>MWRRQHPDCFSEEVIVMAGGETFKVHRNLLAQNSEFFKALLNYSYPHLDSKGETGEPLILPSVSALVFSVLLEFLYTGRLNVTNENIYDVLVAAQLLNLPTVILTCKSLLAQRQLVGCPIPSAPSSLIPTNFCYLAHIGRSLSHLSYRLPQYPVPTFPFYLADNLISSNNTPNILKPIPVFPQKGLSSFNNMDHPQIGNPTTKTRGKPQSNININSRITGRKRSLVQQPTYSSQHTMEKKMLSTSTATSVKSFTKKQHPQRSQATLCLDENVIIDYAECDGPIKFERVINQNYHFHTSHLTSMLNLERNETLEDSLDGSSIPPTDHSSMASCTSLMSTPNTDSSIPTLLTEKTKLYFKNSTQSKIYNNAVSCHSSMSTEKTKLYFNNSTQSKIYNNAVSGHSSMSTENTNLASGSSSLSIENNNIASGSSSLSTENNNIASGSSSLSTENNNIASGSSSLSTENNNIVSGSSSLSTENNNIVSGSSSLSTENNNIVSGSSSLSTENNIVSGSSSLSTENTNTVSGSSSLSTENTNTVSGSSSLSTENTNTVSGSSSLSTENTNTVSGSSSLSTEKNNIASGSSMLSKDPLDASSILPTDHSRVVSSLMSTPNTDSSIPTLSTEKTKLYFNNSTESKIYNNAVSGQSSISTENTDLASGSSSLSKGNTDLASGSSSLSKRNTDLASGSSSLSKGNTSLASGSSSLSKGNTSLASGSSSLSKGNTSLASGSSSLSKGNTNLASGSSSLSKGNTNLVSRISLPSTGNTNLTSGSSLISTRNSDSCCSKSGITNEKHTFERDEMEKDTSTKEVSSRYHVVTTVSKADIQDSSSSSSSIIFPDTDDETKTNSSTFPHPRTKPGHDNSSLIYHCVYCKHSFRSKYCYEKHKRRHINPVMVEVKVPTDSDCSVPRPPDKNVAFYPCKNCGSKFPSYYFVHKHRKHCPGKGFSELPHC</sequence>
<feature type="compositionally biased region" description="Polar residues" evidence="11">
    <location>
        <begin position="644"/>
        <end position="678"/>
    </location>
</feature>
<dbReference type="PANTHER" id="PTHR46105:SF5">
    <property type="entry name" value="ZINC FINGER AND BTB DOMAIN-CONTAINING PROTEIN 44 ISOFORM X1"/>
    <property type="match status" value="1"/>
</dbReference>
<keyword evidence="8" id="KW-0804">Transcription</keyword>
<evidence type="ECO:0000256" key="6">
    <source>
        <dbReference type="ARBA" id="ARBA00023015"/>
    </source>
</evidence>
<dbReference type="InterPro" id="IPR013087">
    <property type="entry name" value="Znf_C2H2_type"/>
</dbReference>
<feature type="region of interest" description="Disordered" evidence="11">
    <location>
        <begin position="644"/>
        <end position="785"/>
    </location>
</feature>
<organism evidence="14 15">
    <name type="scientific">Limulus polyphemus</name>
    <name type="common">Atlantic horseshoe crab</name>
    <dbReference type="NCBI Taxonomy" id="6850"/>
    <lineage>
        <taxon>Eukaryota</taxon>
        <taxon>Metazoa</taxon>
        <taxon>Ecdysozoa</taxon>
        <taxon>Arthropoda</taxon>
        <taxon>Chelicerata</taxon>
        <taxon>Merostomata</taxon>
        <taxon>Xiphosura</taxon>
        <taxon>Limulidae</taxon>
        <taxon>Limulus</taxon>
    </lineage>
</organism>
<protein>
    <submittedName>
        <fullName evidence="15 16">Cell wall protein AWA1-like</fullName>
    </submittedName>
</protein>
<evidence type="ECO:0000256" key="7">
    <source>
        <dbReference type="ARBA" id="ARBA00023125"/>
    </source>
</evidence>
<dbReference type="SUPFAM" id="SSF54695">
    <property type="entry name" value="POZ domain"/>
    <property type="match status" value="1"/>
</dbReference>
<dbReference type="RefSeq" id="XP_022250947.1">
    <property type="nucleotide sequence ID" value="XM_022395239.1"/>
</dbReference>
<evidence type="ECO:0000256" key="1">
    <source>
        <dbReference type="ARBA" id="ARBA00004123"/>
    </source>
</evidence>
<evidence type="ECO:0000256" key="9">
    <source>
        <dbReference type="ARBA" id="ARBA00023242"/>
    </source>
</evidence>
<dbReference type="Gene3D" id="2.150.10.10">
    <property type="entry name" value="Serralysin-like metalloprotease, C-terminal"/>
    <property type="match status" value="2"/>
</dbReference>
<evidence type="ECO:0000313" key="15">
    <source>
        <dbReference type="RefSeq" id="XP_022250946.1"/>
    </source>
</evidence>
<dbReference type="SMART" id="SM00225">
    <property type="entry name" value="BTB"/>
    <property type="match status" value="1"/>
</dbReference>
<evidence type="ECO:0000256" key="3">
    <source>
        <dbReference type="ARBA" id="ARBA00022737"/>
    </source>
</evidence>
<dbReference type="SMART" id="SM00355">
    <property type="entry name" value="ZnF_C2H2"/>
    <property type="match status" value="2"/>
</dbReference>
<evidence type="ECO:0000259" key="13">
    <source>
        <dbReference type="PROSITE" id="PS50157"/>
    </source>
</evidence>
<evidence type="ECO:0000256" key="8">
    <source>
        <dbReference type="ARBA" id="ARBA00023163"/>
    </source>
</evidence>
<evidence type="ECO:0000313" key="16">
    <source>
        <dbReference type="RefSeq" id="XP_022250947.1"/>
    </source>
</evidence>
<feature type="compositionally biased region" description="Polar residues" evidence="11">
    <location>
        <begin position="427"/>
        <end position="585"/>
    </location>
</feature>
<dbReference type="CDD" id="cd12820">
    <property type="entry name" value="LbR_YadA-like"/>
    <property type="match status" value="1"/>
</dbReference>
<dbReference type="GeneID" id="111087696"/>
<evidence type="ECO:0000256" key="4">
    <source>
        <dbReference type="ARBA" id="ARBA00022771"/>
    </source>
</evidence>
<evidence type="ECO:0000256" key="10">
    <source>
        <dbReference type="PROSITE-ProRule" id="PRU00042"/>
    </source>
</evidence>
<feature type="compositionally biased region" description="Low complexity" evidence="11">
    <location>
        <begin position="682"/>
        <end position="739"/>
    </location>
</feature>
<dbReference type="InterPro" id="IPR050457">
    <property type="entry name" value="ZnFinger_BTB_dom_contain"/>
</dbReference>
<keyword evidence="2" id="KW-0479">Metal-binding</keyword>
<keyword evidence="14" id="KW-1185">Reference proteome</keyword>
<dbReference type="CDD" id="cd18186">
    <property type="entry name" value="BTB_POZ_ZBTB_KLHL-like"/>
    <property type="match status" value="1"/>
</dbReference>
<dbReference type="InterPro" id="IPR000210">
    <property type="entry name" value="BTB/POZ_dom"/>
</dbReference>
<dbReference type="PROSITE" id="PS50157">
    <property type="entry name" value="ZINC_FINGER_C2H2_2"/>
    <property type="match status" value="1"/>
</dbReference>
<keyword evidence="6" id="KW-0805">Transcription regulation</keyword>
<accession>A0ABM1T4Z0</accession>
<dbReference type="Proteomes" id="UP000694941">
    <property type="component" value="Unplaced"/>
</dbReference>